<protein>
    <submittedName>
        <fullName evidence="2">Uncharacterized protein</fullName>
    </submittedName>
</protein>
<accession>A0A1D1VAY1</accession>
<feature type="compositionally biased region" description="Basic and acidic residues" evidence="1">
    <location>
        <begin position="80"/>
        <end position="94"/>
    </location>
</feature>
<proteinExistence type="predicted"/>
<feature type="compositionally biased region" description="Polar residues" evidence="1">
    <location>
        <begin position="293"/>
        <end position="309"/>
    </location>
</feature>
<evidence type="ECO:0000256" key="1">
    <source>
        <dbReference type="SAM" id="MobiDB-lite"/>
    </source>
</evidence>
<evidence type="ECO:0000313" key="3">
    <source>
        <dbReference type="Proteomes" id="UP000186922"/>
    </source>
</evidence>
<sequence>MQLSNSGNTIDVADKMSRGVLFTYKSEDSSTSDDSSKSLEIITSSTNGVKIEGVGDPGNLKLIKTTMVVRKRGGNLSHLSESERNSRQDSDRADQMSCRSESLSLAISATDQNRSSRFKVVKLGDKIPYVRGRFTCFDFHDLPGKDGSRMHTPVLTQTSVELTKDKEVNTTPTATPVAGITVTPAVETAPEPNSGTALPTVQHNLHLTSTGASSPRAGLALPRTRSPAPPNSPANVTPNSPEVPSKFPMPANSTPPSPNYPTLLSYSADGSLKAVPTEAAQSDVNGHRRSLPVNESTSARASPTPTAGGTHSRKASDPLNPRPKGETYFAEMIDKVWEAPPGGGTPASSSPGTGLGKAEGFDRIEAKIQKCMSLVTEHVLMAVNSDLDQVMNQTRLLKERMVSLEYENNALRTENTLLRNAVMNPSGSNGTYSAIGDAMAPSRSRMK</sequence>
<gene>
    <name evidence="2" type="primary">RvY_07261-1</name>
    <name evidence="2" type="synonym">RvY_07261.1</name>
    <name evidence="2" type="ORF">RvY_07261</name>
</gene>
<feature type="region of interest" description="Disordered" evidence="1">
    <location>
        <begin position="73"/>
        <end position="97"/>
    </location>
</feature>
<dbReference type="Proteomes" id="UP000186922">
    <property type="component" value="Unassembled WGS sequence"/>
</dbReference>
<dbReference type="EMBL" id="BDGG01000003">
    <property type="protein sequence ID" value="GAU95678.1"/>
    <property type="molecule type" value="Genomic_DNA"/>
</dbReference>
<name>A0A1D1VAY1_RAMVA</name>
<feature type="region of interest" description="Disordered" evidence="1">
    <location>
        <begin position="338"/>
        <end position="358"/>
    </location>
</feature>
<dbReference type="AlphaFoldDB" id="A0A1D1VAY1"/>
<reference evidence="2 3" key="1">
    <citation type="journal article" date="2016" name="Nat. Commun.">
        <title>Extremotolerant tardigrade genome and improved radiotolerance of human cultured cells by tardigrade-unique protein.</title>
        <authorList>
            <person name="Hashimoto T."/>
            <person name="Horikawa D.D."/>
            <person name="Saito Y."/>
            <person name="Kuwahara H."/>
            <person name="Kozuka-Hata H."/>
            <person name="Shin-I T."/>
            <person name="Minakuchi Y."/>
            <person name="Ohishi K."/>
            <person name="Motoyama A."/>
            <person name="Aizu T."/>
            <person name="Enomoto A."/>
            <person name="Kondo K."/>
            <person name="Tanaka S."/>
            <person name="Hara Y."/>
            <person name="Koshikawa S."/>
            <person name="Sagara H."/>
            <person name="Miura T."/>
            <person name="Yokobori S."/>
            <person name="Miyagawa K."/>
            <person name="Suzuki Y."/>
            <person name="Kubo T."/>
            <person name="Oyama M."/>
            <person name="Kohara Y."/>
            <person name="Fujiyama A."/>
            <person name="Arakawa K."/>
            <person name="Katayama T."/>
            <person name="Toyoda A."/>
            <person name="Kunieda T."/>
        </authorList>
    </citation>
    <scope>NUCLEOTIDE SEQUENCE [LARGE SCALE GENOMIC DNA]</scope>
    <source>
        <strain evidence="2 3">YOKOZUNA-1</strain>
    </source>
</reference>
<organism evidence="2 3">
    <name type="scientific">Ramazzottius varieornatus</name>
    <name type="common">Water bear</name>
    <name type="synonym">Tardigrade</name>
    <dbReference type="NCBI Taxonomy" id="947166"/>
    <lineage>
        <taxon>Eukaryota</taxon>
        <taxon>Metazoa</taxon>
        <taxon>Ecdysozoa</taxon>
        <taxon>Tardigrada</taxon>
        <taxon>Eutardigrada</taxon>
        <taxon>Parachela</taxon>
        <taxon>Hypsibioidea</taxon>
        <taxon>Ramazzottiidae</taxon>
        <taxon>Ramazzottius</taxon>
    </lineage>
</organism>
<keyword evidence="3" id="KW-1185">Reference proteome</keyword>
<dbReference type="OrthoDB" id="8961796at2759"/>
<evidence type="ECO:0000313" key="2">
    <source>
        <dbReference type="EMBL" id="GAU95678.1"/>
    </source>
</evidence>
<dbReference type="SUPFAM" id="SSF58026">
    <property type="entry name" value="Delta-sleep-inducing peptide immunoreactive peptide"/>
    <property type="match status" value="1"/>
</dbReference>
<feature type="compositionally biased region" description="Polar residues" evidence="1">
    <location>
        <begin position="233"/>
        <end position="242"/>
    </location>
</feature>
<comment type="caution">
    <text evidence="2">The sequence shown here is derived from an EMBL/GenBank/DDBJ whole genome shotgun (WGS) entry which is preliminary data.</text>
</comment>
<feature type="region of interest" description="Disordered" evidence="1">
    <location>
        <begin position="208"/>
        <end position="325"/>
    </location>
</feature>